<sequence>MKKVTKFFCFNISLALFVLLLFGCSTTTKNKEAKTPASSENASTSQSEKTTIDTAKSSSVNKEEVSKPTADKSSTAYSKEEKNGALNNTSGNNRDHVLSGYSVEEIEYARVWLELGTNKEPDELNVRHIPAGEPLNPDDSTSASYPEAVTQLAGSRLVDGSVTYSNYGNGTIKVYNVPLRWDGSYPAGEMFYKNIIEHAKIVRIDLGDNNKIIKLISKINTH</sequence>
<feature type="chain" id="PRO_5046165974" description="Lipoprotein" evidence="2">
    <location>
        <begin position="31"/>
        <end position="222"/>
    </location>
</feature>
<evidence type="ECO:0000313" key="3">
    <source>
        <dbReference type="EMBL" id="MFD2695858.1"/>
    </source>
</evidence>
<dbReference type="EMBL" id="JBHUMQ010000056">
    <property type="protein sequence ID" value="MFD2695858.1"/>
    <property type="molecule type" value="Genomic_DNA"/>
</dbReference>
<feature type="compositionally biased region" description="Polar residues" evidence="1">
    <location>
        <begin position="36"/>
        <end position="55"/>
    </location>
</feature>
<evidence type="ECO:0000256" key="1">
    <source>
        <dbReference type="SAM" id="MobiDB-lite"/>
    </source>
</evidence>
<name>A0ABW5S8S3_9BACL</name>
<evidence type="ECO:0000256" key="2">
    <source>
        <dbReference type="SAM" id="SignalP"/>
    </source>
</evidence>
<feature type="compositionally biased region" description="Basic and acidic residues" evidence="1">
    <location>
        <begin position="61"/>
        <end position="70"/>
    </location>
</feature>
<dbReference type="Proteomes" id="UP001597399">
    <property type="component" value="Unassembled WGS sequence"/>
</dbReference>
<evidence type="ECO:0008006" key="5">
    <source>
        <dbReference type="Google" id="ProtNLM"/>
    </source>
</evidence>
<keyword evidence="4" id="KW-1185">Reference proteome</keyword>
<organism evidence="3 4">
    <name type="scientific">Sporolactobacillus shoreicorticis</name>
    <dbReference type="NCBI Taxonomy" id="1923877"/>
    <lineage>
        <taxon>Bacteria</taxon>
        <taxon>Bacillati</taxon>
        <taxon>Bacillota</taxon>
        <taxon>Bacilli</taxon>
        <taxon>Bacillales</taxon>
        <taxon>Sporolactobacillaceae</taxon>
        <taxon>Sporolactobacillus</taxon>
    </lineage>
</organism>
<protein>
    <recommendedName>
        <fullName evidence="5">Lipoprotein</fullName>
    </recommendedName>
</protein>
<dbReference type="PROSITE" id="PS51257">
    <property type="entry name" value="PROKAR_LIPOPROTEIN"/>
    <property type="match status" value="1"/>
</dbReference>
<reference evidence="4" key="1">
    <citation type="journal article" date="2019" name="Int. J. Syst. Evol. Microbiol.">
        <title>The Global Catalogue of Microorganisms (GCM) 10K type strain sequencing project: providing services to taxonomists for standard genome sequencing and annotation.</title>
        <authorList>
            <consortium name="The Broad Institute Genomics Platform"/>
            <consortium name="The Broad Institute Genome Sequencing Center for Infectious Disease"/>
            <person name="Wu L."/>
            <person name="Ma J."/>
        </authorList>
    </citation>
    <scope>NUCLEOTIDE SEQUENCE [LARGE SCALE GENOMIC DNA]</scope>
    <source>
        <strain evidence="4">TISTR 2466</strain>
    </source>
</reference>
<evidence type="ECO:0000313" key="4">
    <source>
        <dbReference type="Proteomes" id="UP001597399"/>
    </source>
</evidence>
<feature type="signal peptide" evidence="2">
    <location>
        <begin position="1"/>
        <end position="30"/>
    </location>
</feature>
<comment type="caution">
    <text evidence="3">The sequence shown here is derived from an EMBL/GenBank/DDBJ whole genome shotgun (WGS) entry which is preliminary data.</text>
</comment>
<accession>A0ABW5S8S3</accession>
<keyword evidence="2" id="KW-0732">Signal</keyword>
<feature type="region of interest" description="Disordered" evidence="1">
    <location>
        <begin position="30"/>
        <end position="96"/>
    </location>
</feature>
<gene>
    <name evidence="3" type="ORF">ACFSUE_19830</name>
</gene>
<dbReference type="RefSeq" id="WP_253061597.1">
    <property type="nucleotide sequence ID" value="NZ_JAMXWM010000009.1"/>
</dbReference>
<proteinExistence type="predicted"/>